<keyword evidence="8" id="KW-1185">Reference proteome</keyword>
<dbReference type="GO" id="GO:0030599">
    <property type="term" value="F:pectinesterase activity"/>
    <property type="evidence" value="ECO:0007669"/>
    <property type="project" value="UniProtKB-UniRule"/>
</dbReference>
<organism evidence="7 8">
    <name type="scientific">Anaeromicropila populeti</name>
    <dbReference type="NCBI Taxonomy" id="37658"/>
    <lineage>
        <taxon>Bacteria</taxon>
        <taxon>Bacillati</taxon>
        <taxon>Bacillota</taxon>
        <taxon>Clostridia</taxon>
        <taxon>Lachnospirales</taxon>
        <taxon>Lachnospiraceae</taxon>
        <taxon>Anaeromicropila</taxon>
    </lineage>
</organism>
<keyword evidence="3 5" id="KW-0063">Aspartyl esterase</keyword>
<dbReference type="EC" id="3.1.1.11" evidence="5"/>
<dbReference type="InterPro" id="IPR011050">
    <property type="entry name" value="Pectin_lyase_fold/virulence"/>
</dbReference>
<feature type="domain" description="Pectinesterase catalytic" evidence="6">
    <location>
        <begin position="2"/>
        <end position="141"/>
    </location>
</feature>
<dbReference type="PROSITE" id="PS00503">
    <property type="entry name" value="PECTINESTERASE_2"/>
    <property type="match status" value="1"/>
</dbReference>
<dbReference type="SUPFAM" id="SSF51126">
    <property type="entry name" value="Pectin lyase-like"/>
    <property type="match status" value="1"/>
</dbReference>
<accession>A0A1I6IP53</accession>
<keyword evidence="2 5" id="KW-0378">Hydrolase</keyword>
<comment type="similarity">
    <text evidence="1">Belongs to the pectinesterase family.</text>
</comment>
<dbReference type="InterPro" id="IPR018040">
    <property type="entry name" value="Pectinesterase_Tyr_AS"/>
</dbReference>
<comment type="catalytic activity">
    <reaction evidence="5">
        <text>[(1-&gt;4)-alpha-D-galacturonosyl methyl ester](n) + n H2O = [(1-&gt;4)-alpha-D-galacturonosyl](n) + n methanol + n H(+)</text>
        <dbReference type="Rhea" id="RHEA:22380"/>
        <dbReference type="Rhea" id="RHEA-COMP:14570"/>
        <dbReference type="Rhea" id="RHEA-COMP:14573"/>
        <dbReference type="ChEBI" id="CHEBI:15377"/>
        <dbReference type="ChEBI" id="CHEBI:15378"/>
        <dbReference type="ChEBI" id="CHEBI:17790"/>
        <dbReference type="ChEBI" id="CHEBI:140522"/>
        <dbReference type="ChEBI" id="CHEBI:140523"/>
        <dbReference type="EC" id="3.1.1.11"/>
    </reaction>
</comment>
<dbReference type="InterPro" id="IPR012334">
    <property type="entry name" value="Pectin_lyas_fold"/>
</dbReference>
<dbReference type="GO" id="GO:0042545">
    <property type="term" value="P:cell wall modification"/>
    <property type="evidence" value="ECO:0007669"/>
    <property type="project" value="UniProtKB-UniRule"/>
</dbReference>
<dbReference type="RefSeq" id="WP_092559579.1">
    <property type="nucleotide sequence ID" value="NZ_FOYZ01000003.1"/>
</dbReference>
<dbReference type="InterPro" id="IPR000070">
    <property type="entry name" value="Pectinesterase_cat"/>
</dbReference>
<evidence type="ECO:0000313" key="8">
    <source>
        <dbReference type="Proteomes" id="UP000199659"/>
    </source>
</evidence>
<evidence type="ECO:0000256" key="2">
    <source>
        <dbReference type="ARBA" id="ARBA00022801"/>
    </source>
</evidence>
<dbReference type="EMBL" id="FOYZ01000003">
    <property type="protein sequence ID" value="SFR68508.1"/>
    <property type="molecule type" value="Genomic_DNA"/>
</dbReference>
<evidence type="ECO:0000256" key="3">
    <source>
        <dbReference type="ARBA" id="ARBA00023085"/>
    </source>
</evidence>
<feature type="active site" evidence="4">
    <location>
        <position position="180"/>
    </location>
</feature>
<evidence type="ECO:0000313" key="7">
    <source>
        <dbReference type="EMBL" id="SFR68508.1"/>
    </source>
</evidence>
<dbReference type="STRING" id="37658.SAMN05661086_00975"/>
<protein>
    <recommendedName>
        <fullName evidence="5">Pectinesterase</fullName>
        <ecNumber evidence="5">3.1.1.11</ecNumber>
    </recommendedName>
</protein>
<evidence type="ECO:0000259" key="6">
    <source>
        <dbReference type="Pfam" id="PF01095"/>
    </source>
</evidence>
<dbReference type="PANTHER" id="PTHR31321">
    <property type="entry name" value="ACYL-COA THIOESTER HYDROLASE YBHC-RELATED"/>
    <property type="match status" value="1"/>
</dbReference>
<dbReference type="PROSITE" id="PS00800">
    <property type="entry name" value="PECTINESTERASE_1"/>
    <property type="match status" value="1"/>
</dbReference>
<dbReference type="GO" id="GO:0045490">
    <property type="term" value="P:pectin catabolic process"/>
    <property type="evidence" value="ECO:0007669"/>
    <property type="project" value="UniProtKB-UniRule"/>
</dbReference>
<dbReference type="UniPathway" id="UPA00545">
    <property type="reaction ID" value="UER00823"/>
</dbReference>
<dbReference type="InterPro" id="IPR033131">
    <property type="entry name" value="Pectinesterase_Asp_AS"/>
</dbReference>
<sequence length="317" mass="35625">MIIVAQNGSGDFKTIQEAVDSISINNGTEADKTIFIKRGVYKEQLEIKVPNLKLEGEDRDETIITNTLGAFDPMPDGKKRGTFRSYTVFIDASQISLYNLTIRNEAGIGSEKGQAIALYAEGDLLQIENCNLIARQDTLFTGPLPEKELIPDGFLGPKQFSPRINGRQLYRNCFISGDIDFIFGSATAYFESCEIFSHTLNQEVNGYVTAPSTPKGQTYGYVFQNCCFTSNCPDNSVYLGRPWRNYAKAVFINCELGSHIKKEGFHDWDKTESHHTTFFAEYQNYGPGAEDTCREPWVHSLSPEDISQYSIESIFKK</sequence>
<dbReference type="Gene3D" id="2.160.20.10">
    <property type="entry name" value="Single-stranded right-handed beta-helix, Pectin lyase-like"/>
    <property type="match status" value="1"/>
</dbReference>
<dbReference type="Pfam" id="PF01095">
    <property type="entry name" value="Pectinesterase"/>
    <property type="match status" value="2"/>
</dbReference>
<feature type="domain" description="Pectinesterase catalytic" evidence="6">
    <location>
        <begin position="166"/>
        <end position="312"/>
    </location>
</feature>
<gene>
    <name evidence="7" type="ORF">SAMN05661086_00975</name>
</gene>
<evidence type="ECO:0000256" key="1">
    <source>
        <dbReference type="ARBA" id="ARBA00008891"/>
    </source>
</evidence>
<proteinExistence type="inferred from homology"/>
<dbReference type="AlphaFoldDB" id="A0A1I6IP53"/>
<dbReference type="Proteomes" id="UP000199659">
    <property type="component" value="Unassembled WGS sequence"/>
</dbReference>
<name>A0A1I6IP53_9FIRM</name>
<reference evidence="7 8" key="1">
    <citation type="submission" date="2016-10" db="EMBL/GenBank/DDBJ databases">
        <authorList>
            <person name="de Groot N.N."/>
        </authorList>
    </citation>
    <scope>NUCLEOTIDE SEQUENCE [LARGE SCALE GENOMIC DNA]</scope>
    <source>
        <strain evidence="7 8">743A</strain>
    </source>
</reference>
<dbReference type="GO" id="GO:0009279">
    <property type="term" value="C:cell outer membrane"/>
    <property type="evidence" value="ECO:0007669"/>
    <property type="project" value="TreeGrafter"/>
</dbReference>
<dbReference type="OrthoDB" id="9804686at2"/>
<evidence type="ECO:0000256" key="4">
    <source>
        <dbReference type="PROSITE-ProRule" id="PRU10040"/>
    </source>
</evidence>
<evidence type="ECO:0000256" key="5">
    <source>
        <dbReference type="RuleBase" id="RU000589"/>
    </source>
</evidence>
<comment type="pathway">
    <text evidence="5">Glycan metabolism; pectin degradation; 2-dehydro-3-deoxy-D-gluconate from pectin: step 1/5.</text>
</comment>
<dbReference type="PANTHER" id="PTHR31321:SF57">
    <property type="entry name" value="PECTINESTERASE 53-RELATED"/>
    <property type="match status" value="1"/>
</dbReference>